<dbReference type="EMBL" id="CAIX01000398">
    <property type="protein sequence ID" value="CCI50133.1"/>
    <property type="molecule type" value="Genomic_DNA"/>
</dbReference>
<dbReference type="Proteomes" id="UP000053237">
    <property type="component" value="Unassembled WGS sequence"/>
</dbReference>
<dbReference type="InParanoid" id="A0A024GUT1"/>
<evidence type="ECO:0000313" key="2">
    <source>
        <dbReference type="Proteomes" id="UP000053237"/>
    </source>
</evidence>
<gene>
    <name evidence="1" type="ORF">BN9_116510</name>
</gene>
<dbReference type="SUPFAM" id="SSF50630">
    <property type="entry name" value="Acid proteases"/>
    <property type="match status" value="1"/>
</dbReference>
<name>A0A024GUT1_9STRA</name>
<dbReference type="InterPro" id="IPR021109">
    <property type="entry name" value="Peptidase_aspartic_dom_sf"/>
</dbReference>
<reference evidence="1 2" key="1">
    <citation type="submission" date="2012-05" db="EMBL/GenBank/DDBJ databases">
        <title>Recombination and specialization in a pathogen metapopulation.</title>
        <authorList>
            <person name="Gardiner A."/>
            <person name="Kemen E."/>
            <person name="Schultz-Larsen T."/>
            <person name="MacLean D."/>
            <person name="Van Oosterhout C."/>
            <person name="Jones J.D.G."/>
        </authorList>
    </citation>
    <scope>NUCLEOTIDE SEQUENCE [LARGE SCALE GENOMIC DNA]</scope>
    <source>
        <strain evidence="1 2">Ac Nc2</strain>
    </source>
</reference>
<dbReference type="AlphaFoldDB" id="A0A024GUT1"/>
<organism evidence="1 2">
    <name type="scientific">Albugo candida</name>
    <dbReference type="NCBI Taxonomy" id="65357"/>
    <lineage>
        <taxon>Eukaryota</taxon>
        <taxon>Sar</taxon>
        <taxon>Stramenopiles</taxon>
        <taxon>Oomycota</taxon>
        <taxon>Peronosporomycetes</taxon>
        <taxon>Albuginales</taxon>
        <taxon>Albuginaceae</taxon>
        <taxon>Albugo</taxon>
    </lineage>
</organism>
<evidence type="ECO:0008006" key="3">
    <source>
        <dbReference type="Google" id="ProtNLM"/>
    </source>
</evidence>
<keyword evidence="2" id="KW-1185">Reference proteome</keyword>
<proteinExistence type="predicted"/>
<evidence type="ECO:0000313" key="1">
    <source>
        <dbReference type="EMBL" id="CCI50133.1"/>
    </source>
</evidence>
<sequence length="189" mass="21957">MELSTSNTEEEDNFQSRKFSFRFTNDMLGPLTANIQLDSGLSKEALEISYMEDLYFDFKRLTTEVPTKVYEEFKKKLQNIQGIEFFDKKNMAFKCLDDQKMLSGMPSITMDFTLASYTHTYTLTANEYILRVPPERFKIETLEKVCCLTLVPHDINNEWIIGATIAKVMHLKMALEYSRTVVGTILKKK</sequence>
<protein>
    <recommendedName>
        <fullName evidence="3">Peptidase A1 domain-containing protein</fullName>
    </recommendedName>
</protein>
<dbReference type="Gene3D" id="2.40.70.10">
    <property type="entry name" value="Acid Proteases"/>
    <property type="match status" value="1"/>
</dbReference>
<comment type="caution">
    <text evidence="1">The sequence shown here is derived from an EMBL/GenBank/DDBJ whole genome shotgun (WGS) entry which is preliminary data.</text>
</comment>
<accession>A0A024GUT1</accession>